<dbReference type="InterPro" id="IPR037185">
    <property type="entry name" value="EmrE-like"/>
</dbReference>
<feature type="transmembrane region" description="Helical" evidence="1">
    <location>
        <begin position="241"/>
        <end position="261"/>
    </location>
</feature>
<keyword evidence="4" id="KW-1185">Reference proteome</keyword>
<evidence type="ECO:0000313" key="3">
    <source>
        <dbReference type="EMBL" id="MUF05673.1"/>
    </source>
</evidence>
<feature type="transmembrane region" description="Helical" evidence="1">
    <location>
        <begin position="37"/>
        <end position="60"/>
    </location>
</feature>
<name>A0A6I3WEH2_9PSED</name>
<dbReference type="GO" id="GO:0016020">
    <property type="term" value="C:membrane"/>
    <property type="evidence" value="ECO:0007669"/>
    <property type="project" value="InterPro"/>
</dbReference>
<feature type="transmembrane region" description="Helical" evidence="1">
    <location>
        <begin position="67"/>
        <end position="86"/>
    </location>
</feature>
<feature type="transmembrane region" description="Helical" evidence="1">
    <location>
        <begin position="92"/>
        <end position="116"/>
    </location>
</feature>
<dbReference type="AlphaFoldDB" id="A0A6I3WEH2"/>
<keyword evidence="1" id="KW-1133">Transmembrane helix</keyword>
<feature type="domain" description="EamA" evidence="2">
    <location>
        <begin position="154"/>
        <end position="281"/>
    </location>
</feature>
<dbReference type="Proteomes" id="UP000438196">
    <property type="component" value="Unassembled WGS sequence"/>
</dbReference>
<keyword evidence="1" id="KW-0812">Transmembrane</keyword>
<evidence type="ECO:0000313" key="4">
    <source>
        <dbReference type="Proteomes" id="UP000438196"/>
    </source>
</evidence>
<dbReference type="SUPFAM" id="SSF103481">
    <property type="entry name" value="Multidrug resistance efflux transporter EmrE"/>
    <property type="match status" value="2"/>
</dbReference>
<feature type="transmembrane region" description="Helical" evidence="1">
    <location>
        <begin position="125"/>
        <end position="146"/>
    </location>
</feature>
<dbReference type="OrthoDB" id="9814238at2"/>
<evidence type="ECO:0000256" key="1">
    <source>
        <dbReference type="SAM" id="Phobius"/>
    </source>
</evidence>
<accession>A0A6I3WEH2</accession>
<sequence length="297" mass="31801">MDKSIRRGSWEMIGAMLISGTIGWFVWVSGVSVVEVVFWRCVIGALTLALICLALGYLRFDLLTSRILALAMVSGVAIVGNWLLLFESYSRASISISTAVYNVQPFMLVLLAALFLGEKITVQKLAWLSVAFLGMLAIVTAHGSQQNSGDDYLAGIALALGAAFLYAIAALIIKRLTGTPPHLIALIQVSTGALLLAPMIGWQDLPVSSGSWAALATMGVVHTGLMYVLLYGAIQKLPTAITGALSFVYPIAAIFVDWIAFGHRLGWLQWLGVAAILLAAAGLQRGWWWRAKAAVPA</sequence>
<protein>
    <submittedName>
        <fullName evidence="3">EamA family transporter</fullName>
    </submittedName>
</protein>
<dbReference type="PANTHER" id="PTHR22911:SF102">
    <property type="entry name" value="MEMBRANE PROTEIN"/>
    <property type="match status" value="1"/>
</dbReference>
<evidence type="ECO:0000259" key="2">
    <source>
        <dbReference type="Pfam" id="PF00892"/>
    </source>
</evidence>
<feature type="transmembrane region" description="Helical" evidence="1">
    <location>
        <begin position="183"/>
        <end position="200"/>
    </location>
</feature>
<gene>
    <name evidence="3" type="ORF">GNF76_15065</name>
</gene>
<dbReference type="EMBL" id="WNNK01000011">
    <property type="protein sequence ID" value="MUF05673.1"/>
    <property type="molecule type" value="Genomic_DNA"/>
</dbReference>
<feature type="domain" description="EamA" evidence="2">
    <location>
        <begin position="12"/>
        <end position="139"/>
    </location>
</feature>
<dbReference type="Pfam" id="PF00892">
    <property type="entry name" value="EamA"/>
    <property type="match status" value="2"/>
</dbReference>
<feature type="transmembrane region" description="Helical" evidence="1">
    <location>
        <begin position="212"/>
        <end position="234"/>
    </location>
</feature>
<comment type="caution">
    <text evidence="3">The sequence shown here is derived from an EMBL/GenBank/DDBJ whole genome shotgun (WGS) entry which is preliminary data.</text>
</comment>
<feature type="transmembrane region" description="Helical" evidence="1">
    <location>
        <begin position="12"/>
        <end position="31"/>
    </location>
</feature>
<feature type="transmembrane region" description="Helical" evidence="1">
    <location>
        <begin position="152"/>
        <end position="171"/>
    </location>
</feature>
<dbReference type="InterPro" id="IPR000620">
    <property type="entry name" value="EamA_dom"/>
</dbReference>
<dbReference type="PANTHER" id="PTHR22911">
    <property type="entry name" value="ACYL-MALONYL CONDENSING ENZYME-RELATED"/>
    <property type="match status" value="1"/>
</dbReference>
<organism evidence="3 4">
    <name type="scientific">Pseudomonas spelaei</name>
    <dbReference type="NCBI Taxonomy" id="1055469"/>
    <lineage>
        <taxon>Bacteria</taxon>
        <taxon>Pseudomonadati</taxon>
        <taxon>Pseudomonadota</taxon>
        <taxon>Gammaproteobacteria</taxon>
        <taxon>Pseudomonadales</taxon>
        <taxon>Pseudomonadaceae</taxon>
        <taxon>Pseudomonas</taxon>
    </lineage>
</organism>
<keyword evidence="1" id="KW-0472">Membrane</keyword>
<feature type="transmembrane region" description="Helical" evidence="1">
    <location>
        <begin position="267"/>
        <end position="283"/>
    </location>
</feature>
<proteinExistence type="predicted"/>
<reference evidence="3 4" key="1">
    <citation type="submission" date="2019-11" db="EMBL/GenBank/DDBJ databases">
        <title>Pseudomonas karstica sp. nov. and Pseudomonas spelaei sp. nov. from karst caves.</title>
        <authorList>
            <person name="Zeman M."/>
        </authorList>
    </citation>
    <scope>NUCLEOTIDE SEQUENCE [LARGE SCALE GENOMIC DNA]</scope>
    <source>
        <strain evidence="3 4">CCM 7893</strain>
    </source>
</reference>
<dbReference type="RefSeq" id="WP_155583938.1">
    <property type="nucleotide sequence ID" value="NZ_JBHSTH010000007.1"/>
</dbReference>